<dbReference type="GO" id="GO:0003994">
    <property type="term" value="F:aconitate hydratase activity"/>
    <property type="evidence" value="ECO:0007669"/>
    <property type="project" value="UniProtKB-EC"/>
</dbReference>
<keyword evidence="2" id="KW-0408">Iron</keyword>
<evidence type="ECO:0000256" key="2">
    <source>
        <dbReference type="ARBA" id="ARBA00023004"/>
    </source>
</evidence>
<organism evidence="4 5">
    <name type="scientific">Cytobacillus firmus</name>
    <name type="common">Bacillus firmus</name>
    <dbReference type="NCBI Taxonomy" id="1399"/>
    <lineage>
        <taxon>Bacteria</taxon>
        <taxon>Bacillati</taxon>
        <taxon>Bacillota</taxon>
        <taxon>Bacilli</taxon>
        <taxon>Bacillales</taxon>
        <taxon>Bacillaceae</taxon>
        <taxon>Cytobacillus</taxon>
    </lineage>
</organism>
<evidence type="ECO:0000313" key="5">
    <source>
        <dbReference type="Proteomes" id="UP000252731"/>
    </source>
</evidence>
<dbReference type="SUPFAM" id="SSF53732">
    <property type="entry name" value="Aconitase iron-sulfur domain"/>
    <property type="match status" value="1"/>
</dbReference>
<feature type="non-terminal residue" evidence="4">
    <location>
        <position position="66"/>
    </location>
</feature>
<accession>A0A366J9F2</accession>
<dbReference type="EMBL" id="QNSF01000084">
    <property type="protein sequence ID" value="RBP83666.1"/>
    <property type="molecule type" value="Genomic_DNA"/>
</dbReference>
<dbReference type="Proteomes" id="UP000252731">
    <property type="component" value="Unassembled WGS sequence"/>
</dbReference>
<sequence length="66" mass="7618">MNLTKNLLNTSTLKINGEEVHYYSLNTLEKMGITDVSRLPYSMKILLEGVMRNLDDHIITEDHVKL</sequence>
<reference evidence="4 5" key="1">
    <citation type="submission" date="2018-06" db="EMBL/GenBank/DDBJ databases">
        <title>Freshwater and sediment microbial communities from various areas in North America, analyzing microbe dynamics in response to fracking.</title>
        <authorList>
            <person name="Lamendella R."/>
        </authorList>
    </citation>
    <scope>NUCLEOTIDE SEQUENCE [LARGE SCALE GENOMIC DNA]</scope>
    <source>
        <strain evidence="4 5">14_TX</strain>
    </source>
</reference>
<dbReference type="InterPro" id="IPR036008">
    <property type="entry name" value="Aconitase_4Fe-4S_dom"/>
</dbReference>
<dbReference type="EC" id="4.2.1.3" evidence="1"/>
<name>A0A366J9F2_CYTFI</name>
<dbReference type="InterPro" id="IPR015931">
    <property type="entry name" value="Acnase/IPM_dHydase_lsu_aba_1/3"/>
</dbReference>
<dbReference type="AlphaFoldDB" id="A0A366J9F2"/>
<comment type="caution">
    <text evidence="4">The sequence shown here is derived from an EMBL/GenBank/DDBJ whole genome shotgun (WGS) entry which is preliminary data.</text>
</comment>
<evidence type="ECO:0000256" key="3">
    <source>
        <dbReference type="ARBA" id="ARBA00023501"/>
    </source>
</evidence>
<gene>
    <name evidence="4" type="ORF">DFO70_1842</name>
</gene>
<comment type="catalytic activity">
    <reaction evidence="3">
        <text>citrate = D-threo-isocitrate</text>
        <dbReference type="Rhea" id="RHEA:10336"/>
        <dbReference type="ChEBI" id="CHEBI:15562"/>
        <dbReference type="ChEBI" id="CHEBI:16947"/>
        <dbReference type="EC" id="4.2.1.3"/>
    </reaction>
</comment>
<proteinExistence type="predicted"/>
<dbReference type="Gene3D" id="3.30.499.10">
    <property type="entry name" value="Aconitase, domain 3"/>
    <property type="match status" value="1"/>
</dbReference>
<protein>
    <recommendedName>
        <fullName evidence="1">aconitate hydratase</fullName>
        <ecNumber evidence="1">4.2.1.3</ecNumber>
    </recommendedName>
</protein>
<evidence type="ECO:0000256" key="1">
    <source>
        <dbReference type="ARBA" id="ARBA00012926"/>
    </source>
</evidence>
<keyword evidence="5" id="KW-1185">Reference proteome</keyword>
<evidence type="ECO:0000313" key="4">
    <source>
        <dbReference type="EMBL" id="RBP83666.1"/>
    </source>
</evidence>